<accession>A0A087CU77</accession>
<feature type="transmembrane region" description="Helical" evidence="1">
    <location>
        <begin position="200"/>
        <end position="217"/>
    </location>
</feature>
<organism evidence="2 3">
    <name type="scientific">Bifidobacterium pullorum subsp. saeculare DSM 6531 = LMG 14934</name>
    <dbReference type="NCBI Taxonomy" id="1437611"/>
    <lineage>
        <taxon>Bacteria</taxon>
        <taxon>Bacillati</taxon>
        <taxon>Actinomycetota</taxon>
        <taxon>Actinomycetes</taxon>
        <taxon>Bifidobacteriales</taxon>
        <taxon>Bifidobacteriaceae</taxon>
        <taxon>Bifidobacterium</taxon>
    </lineage>
</organism>
<dbReference type="EMBL" id="JGZM01000005">
    <property type="protein sequence ID" value="KFI86827.1"/>
    <property type="molecule type" value="Genomic_DNA"/>
</dbReference>
<evidence type="ECO:0000313" key="3">
    <source>
        <dbReference type="Proteomes" id="UP000029040"/>
    </source>
</evidence>
<keyword evidence="1" id="KW-0472">Membrane</keyword>
<feature type="transmembrane region" description="Helical" evidence="1">
    <location>
        <begin position="237"/>
        <end position="260"/>
    </location>
</feature>
<protein>
    <submittedName>
        <fullName evidence="2">ABC superfamily ATP binding cassette transporter permease protein</fullName>
    </submittedName>
</protein>
<keyword evidence="1" id="KW-0812">Transmembrane</keyword>
<gene>
    <name evidence="2" type="ORF">BSAE_1091</name>
</gene>
<reference evidence="2 3" key="1">
    <citation type="submission" date="2014-03" db="EMBL/GenBank/DDBJ databases">
        <title>Genomics of Bifidobacteria.</title>
        <authorList>
            <person name="Ventura M."/>
            <person name="Milani C."/>
            <person name="Lugli G.A."/>
        </authorList>
    </citation>
    <scope>NUCLEOTIDE SEQUENCE [LARGE SCALE GENOMIC DNA]</scope>
    <source>
        <strain evidence="2 3">LMG 14934</strain>
    </source>
</reference>
<proteinExistence type="predicted"/>
<dbReference type="RefSeq" id="WP_033510076.1">
    <property type="nucleotide sequence ID" value="NZ_JDTM01000012.1"/>
</dbReference>
<feature type="transmembrane region" description="Helical" evidence="1">
    <location>
        <begin position="103"/>
        <end position="132"/>
    </location>
</feature>
<feature type="transmembrane region" description="Helical" evidence="1">
    <location>
        <begin position="168"/>
        <end position="188"/>
    </location>
</feature>
<feature type="transmembrane region" description="Helical" evidence="1">
    <location>
        <begin position="59"/>
        <end position="82"/>
    </location>
</feature>
<keyword evidence="1" id="KW-1133">Transmembrane helix</keyword>
<sequence>MTLFKRQFASCMRNPRWLIIIAVAIGILIVQYRTAFRPVWVLPDINPNFFNYMLLFNYFGQGSVLYLMLLPFLASLAGGSVYSTEKIGGRLPLLLARDSRLTLIRTSLASGFVAGGIGGTAPLLISLVIAVVREPHMEFVDGVQHSAEYYPLITSDSWVYGLYCYNQILLLLLTVIYIFLLSGLCADLSIGSSFFTKRRYLEIPVPFILSYLIWAATDVPGHAGLSFITFLELRAANAPNCALGATITLPALAAIVYALYSLEIRHDVR</sequence>
<evidence type="ECO:0000256" key="1">
    <source>
        <dbReference type="SAM" id="Phobius"/>
    </source>
</evidence>
<evidence type="ECO:0000313" key="2">
    <source>
        <dbReference type="EMBL" id="KFI86827.1"/>
    </source>
</evidence>
<dbReference type="AlphaFoldDB" id="A0A087CU77"/>
<name>A0A087CU77_9BIFI</name>
<dbReference type="Proteomes" id="UP000029040">
    <property type="component" value="Unassembled WGS sequence"/>
</dbReference>
<comment type="caution">
    <text evidence="2">The sequence shown here is derived from an EMBL/GenBank/DDBJ whole genome shotgun (WGS) entry which is preliminary data.</text>
</comment>